<evidence type="ECO:0000313" key="2">
    <source>
        <dbReference type="WBParaSite" id="RSKR_0000476450.1"/>
    </source>
</evidence>
<name>A0AC35TW55_9BILA</name>
<sequence length="142" mass="16357">MLINKGKENLMNQKFGLSIERINLELVRTVQKLQHCTNAFMNIVQNAGAEIVSLVAPKKSFKINKELNIHYLRVNDDLHEQSGLRINNFHLLQKEISKTVIFVRDACKSDLRDVLERSQSTKKVKFLFLILTIFSMSTGRAK</sequence>
<accession>A0AC35TW55</accession>
<organism evidence="1 2">
    <name type="scientific">Rhabditophanes sp. KR3021</name>
    <dbReference type="NCBI Taxonomy" id="114890"/>
    <lineage>
        <taxon>Eukaryota</taxon>
        <taxon>Metazoa</taxon>
        <taxon>Ecdysozoa</taxon>
        <taxon>Nematoda</taxon>
        <taxon>Chromadorea</taxon>
        <taxon>Rhabditida</taxon>
        <taxon>Tylenchina</taxon>
        <taxon>Panagrolaimomorpha</taxon>
        <taxon>Strongyloidoidea</taxon>
        <taxon>Alloionematidae</taxon>
        <taxon>Rhabditophanes</taxon>
    </lineage>
</organism>
<protein>
    <submittedName>
        <fullName evidence="2">Transposase</fullName>
    </submittedName>
</protein>
<reference evidence="2" key="1">
    <citation type="submission" date="2016-11" db="UniProtKB">
        <authorList>
            <consortium name="WormBaseParasite"/>
        </authorList>
    </citation>
    <scope>IDENTIFICATION</scope>
    <source>
        <strain evidence="2">KR3021</strain>
    </source>
</reference>
<dbReference type="WBParaSite" id="RSKR_0000476450.1">
    <property type="protein sequence ID" value="RSKR_0000476450.1"/>
    <property type="gene ID" value="RSKR_0000476450"/>
</dbReference>
<proteinExistence type="predicted"/>
<dbReference type="Proteomes" id="UP000095286">
    <property type="component" value="Unplaced"/>
</dbReference>
<evidence type="ECO:0000313" key="1">
    <source>
        <dbReference type="Proteomes" id="UP000095286"/>
    </source>
</evidence>